<evidence type="ECO:0000313" key="3">
    <source>
        <dbReference type="Proteomes" id="UP000499080"/>
    </source>
</evidence>
<dbReference type="Proteomes" id="UP000499080">
    <property type="component" value="Unassembled WGS sequence"/>
</dbReference>
<protein>
    <submittedName>
        <fullName evidence="2">Uncharacterized protein</fullName>
    </submittedName>
</protein>
<comment type="caution">
    <text evidence="2">The sequence shown here is derived from an EMBL/GenBank/DDBJ whole genome shotgun (WGS) entry which is preliminary data.</text>
</comment>
<organism evidence="2 3">
    <name type="scientific">Araneus ventricosus</name>
    <name type="common">Orbweaver spider</name>
    <name type="synonym">Epeira ventricosa</name>
    <dbReference type="NCBI Taxonomy" id="182803"/>
    <lineage>
        <taxon>Eukaryota</taxon>
        <taxon>Metazoa</taxon>
        <taxon>Ecdysozoa</taxon>
        <taxon>Arthropoda</taxon>
        <taxon>Chelicerata</taxon>
        <taxon>Arachnida</taxon>
        <taxon>Araneae</taxon>
        <taxon>Araneomorphae</taxon>
        <taxon>Entelegynae</taxon>
        <taxon>Araneoidea</taxon>
        <taxon>Araneidae</taxon>
        <taxon>Araneus</taxon>
    </lineage>
</organism>
<accession>A0A4Y2WZL1</accession>
<dbReference type="AlphaFoldDB" id="A0A4Y2WZL1"/>
<dbReference type="EMBL" id="BGPR01068353">
    <property type="protein sequence ID" value="GBO42318.1"/>
    <property type="molecule type" value="Genomic_DNA"/>
</dbReference>
<name>A0A4Y2WZL1_ARAVE</name>
<sequence>MAKSVDESEAKRFCVGEEEAMHTESDLPSGNDIPGRSNCDNCKRKRETEAKYAFQVNKMQFLNGMEWKLSFNGTKAGFGYAVPNKSLNFPT</sequence>
<gene>
    <name evidence="2" type="ORF">AVEN_37269_1</name>
</gene>
<evidence type="ECO:0000313" key="2">
    <source>
        <dbReference type="EMBL" id="GBO42318.1"/>
    </source>
</evidence>
<feature type="region of interest" description="Disordered" evidence="1">
    <location>
        <begin position="15"/>
        <end position="38"/>
    </location>
</feature>
<reference evidence="2 3" key="1">
    <citation type="journal article" date="2019" name="Sci. Rep.">
        <title>Orb-weaving spider Araneus ventricosus genome elucidates the spidroin gene catalogue.</title>
        <authorList>
            <person name="Kono N."/>
            <person name="Nakamura H."/>
            <person name="Ohtoshi R."/>
            <person name="Moran D.A.P."/>
            <person name="Shinohara A."/>
            <person name="Yoshida Y."/>
            <person name="Fujiwara M."/>
            <person name="Mori M."/>
            <person name="Tomita M."/>
            <person name="Arakawa K."/>
        </authorList>
    </citation>
    <scope>NUCLEOTIDE SEQUENCE [LARGE SCALE GENOMIC DNA]</scope>
</reference>
<keyword evidence="3" id="KW-1185">Reference proteome</keyword>
<proteinExistence type="predicted"/>
<evidence type="ECO:0000256" key="1">
    <source>
        <dbReference type="SAM" id="MobiDB-lite"/>
    </source>
</evidence>
<feature type="compositionally biased region" description="Basic and acidic residues" evidence="1">
    <location>
        <begin position="15"/>
        <end position="25"/>
    </location>
</feature>